<feature type="region of interest" description="Disordered" evidence="3">
    <location>
        <begin position="35"/>
        <end position="87"/>
    </location>
</feature>
<dbReference type="SMART" id="SM00398">
    <property type="entry name" value="HMG"/>
    <property type="match status" value="2"/>
</dbReference>
<dbReference type="Pfam" id="PF00505">
    <property type="entry name" value="HMG_box"/>
    <property type="match status" value="2"/>
</dbReference>
<name>A0A3G2S8V2_MALR7</name>
<dbReference type="OrthoDB" id="5550281at2759"/>
<keyword evidence="2" id="KW-0539">Nucleus</keyword>
<dbReference type="PROSITE" id="PS50118">
    <property type="entry name" value="HMG_BOX_2"/>
    <property type="match status" value="2"/>
</dbReference>
<dbReference type="PANTHER" id="PTHR48112">
    <property type="entry name" value="HIGH MOBILITY GROUP PROTEIN DSP1"/>
    <property type="match status" value="1"/>
</dbReference>
<dbReference type="InterPro" id="IPR036910">
    <property type="entry name" value="HMG_box_dom_sf"/>
</dbReference>
<reference evidence="5 6" key="1">
    <citation type="submission" date="2018-10" db="EMBL/GenBank/DDBJ databases">
        <title>Complete genome sequence of Malassezia restricta CBS 7877.</title>
        <authorList>
            <person name="Morand S.C."/>
            <person name="Bertignac M."/>
            <person name="Iltis A."/>
            <person name="Kolder I."/>
            <person name="Pirovano W."/>
            <person name="Jourdain R."/>
            <person name="Clavaud C."/>
        </authorList>
    </citation>
    <scope>NUCLEOTIDE SEQUENCE [LARGE SCALE GENOMIC DNA]</scope>
    <source>
        <strain evidence="5 6">CBS 7877</strain>
    </source>
</reference>
<dbReference type="InterPro" id="IPR050342">
    <property type="entry name" value="HMGB"/>
</dbReference>
<dbReference type="VEuPathDB" id="FungiDB:DNF11_1527"/>
<evidence type="ECO:0000256" key="2">
    <source>
        <dbReference type="PROSITE-ProRule" id="PRU00267"/>
    </source>
</evidence>
<dbReference type="STRING" id="425264.A0A3G2S8V2"/>
<evidence type="ECO:0000256" key="1">
    <source>
        <dbReference type="ARBA" id="ARBA00023125"/>
    </source>
</evidence>
<evidence type="ECO:0000313" key="5">
    <source>
        <dbReference type="EMBL" id="AYO42477.1"/>
    </source>
</evidence>
<evidence type="ECO:0000313" key="6">
    <source>
        <dbReference type="Proteomes" id="UP000269793"/>
    </source>
</evidence>
<dbReference type="Proteomes" id="UP000269793">
    <property type="component" value="Chromosome III"/>
</dbReference>
<feature type="DNA-binding region" description="HMG box" evidence="2">
    <location>
        <begin position="204"/>
        <end position="270"/>
    </location>
</feature>
<feature type="compositionally biased region" description="Basic and acidic residues" evidence="3">
    <location>
        <begin position="44"/>
        <end position="78"/>
    </location>
</feature>
<dbReference type="SUPFAM" id="SSF47095">
    <property type="entry name" value="HMG-box"/>
    <property type="match status" value="2"/>
</dbReference>
<feature type="DNA-binding region" description="HMG box" evidence="2">
    <location>
        <begin position="90"/>
        <end position="168"/>
    </location>
</feature>
<dbReference type="AlphaFoldDB" id="A0A3G2S8V2"/>
<dbReference type="GO" id="GO:0005634">
    <property type="term" value="C:nucleus"/>
    <property type="evidence" value="ECO:0007669"/>
    <property type="project" value="UniProtKB-UniRule"/>
</dbReference>
<feature type="domain" description="HMG box" evidence="4">
    <location>
        <begin position="90"/>
        <end position="168"/>
    </location>
</feature>
<feature type="domain" description="HMG box" evidence="4">
    <location>
        <begin position="204"/>
        <end position="270"/>
    </location>
</feature>
<dbReference type="PANTHER" id="PTHR48112:SF22">
    <property type="entry name" value="MITOCHONDRIAL TRANSCRIPTION FACTOR A, ISOFORM B"/>
    <property type="match status" value="1"/>
</dbReference>
<keyword evidence="1 2" id="KW-0238">DNA-binding</keyword>
<proteinExistence type="predicted"/>
<organism evidence="5 6">
    <name type="scientific">Malassezia restricta (strain ATCC 96810 / NBRC 103918 / CBS 7877)</name>
    <name type="common">Seborrheic dermatitis infection agent</name>
    <dbReference type="NCBI Taxonomy" id="425264"/>
    <lineage>
        <taxon>Eukaryota</taxon>
        <taxon>Fungi</taxon>
        <taxon>Dikarya</taxon>
        <taxon>Basidiomycota</taxon>
        <taxon>Ustilaginomycotina</taxon>
        <taxon>Malasseziomycetes</taxon>
        <taxon>Malasseziales</taxon>
        <taxon>Malasseziaceae</taxon>
        <taxon>Malassezia</taxon>
    </lineage>
</organism>
<evidence type="ECO:0000256" key="3">
    <source>
        <dbReference type="SAM" id="MobiDB-lite"/>
    </source>
</evidence>
<dbReference type="EMBL" id="CP033150">
    <property type="protein sequence ID" value="AYO42477.1"/>
    <property type="molecule type" value="Genomic_DNA"/>
</dbReference>
<evidence type="ECO:0000259" key="4">
    <source>
        <dbReference type="PROSITE" id="PS50118"/>
    </source>
</evidence>
<gene>
    <name evidence="5" type="ORF">DNF11_1527</name>
</gene>
<dbReference type="GO" id="GO:0003677">
    <property type="term" value="F:DNA binding"/>
    <property type="evidence" value="ECO:0007669"/>
    <property type="project" value="UniProtKB-UniRule"/>
</dbReference>
<dbReference type="Gene3D" id="1.10.30.10">
    <property type="entry name" value="High mobility group box domain"/>
    <property type="match status" value="2"/>
</dbReference>
<protein>
    <submittedName>
        <fullName evidence="5">High mobility group-T protein</fullName>
    </submittedName>
</protein>
<keyword evidence="6" id="KW-1185">Reference proteome</keyword>
<accession>A0A3G2S8V2</accession>
<dbReference type="InterPro" id="IPR009071">
    <property type="entry name" value="HMG_box_dom"/>
</dbReference>
<sequence>MLSLLPRWGAHRFLAYSTAFPKALRESRFFSTSYAVPSQGTAESRPKRETSKTKASKKVGDVPKKKKKDQPWERRDENTGELLPLPYDRKPTRRSRFVIYLMERLQELKNKPEFRKTGRNGNSVLDMIAVSSAIGSEWKNLPESERQRIDQLHAKHVAQYEKDLEAWKHSLTPDDIRRQNQFLNYQRKNGKKAVPRNISAPDEPKRPMSAFFLFAQDLRASIDTSSMSVTDFARQAGAQWKSLSAAEKEPFESRARAEKEEYQRRIEQYKASSSM</sequence>